<dbReference type="Gene3D" id="3.30.160.60">
    <property type="entry name" value="Classic Zinc Finger"/>
    <property type="match status" value="1"/>
</dbReference>
<feature type="compositionally biased region" description="Basic and acidic residues" evidence="7">
    <location>
        <begin position="180"/>
        <end position="202"/>
    </location>
</feature>
<sequence>MVNRSVPHSQILADSPPPPPPLSSRLRQKHHDLKGNVYMSSLGVFKCTQCDKVYKTRTSLTRHAHNHSRGPPQHQCDTCGVLFARRDILNRHVSNGHCANSNAATHRCHTACEACRGARIKCDGQVPCRACFEGRRECKYPTTTGRISHASRAPRSVKAEGSGEVDEKSVVSPYADASDEGMHGSEDRESPEESVHGPRANERTQSQALMTPTSLSPAIGSVAPYKEMLTASAADSHNLRLAGDVHEQKAWPWLHENLFLLNGGKSQSRKPSLHHQNARPTSTAQDAKGSSISSPTSNNTHSPLSNTIENLVAYAANTAFSPDDRGIRRRYWESVSLQLADIFRDASNKPVVDPHRTLYQLAESFLTNFNSGWPILNHEQLDPDTHHPVLFLVVGAIGAMFGDALHRQYGTLMHERLRRLLSASLYDLEGPDEDLVWLAQARLLTQTAALYFGQHQGFSYAQHIAAITVAQLRRMGFFREPSPDALLMAKLAKLTSEAELAHYKQAETRRRIAFGILRTDVYTSVLLSTRPLLSADEMKLTFPRSDSLWMNLEGLSPEAQLQAHQIENARCLQMPFSDLIRIFLDKAEPNPELGALGYELTMFGLQEAVWKFTQDPELFPRLTGHCLEEIDIAVSEHRESVPRPNGERIIPALAVGQIRRRMDELYAERARLLHALDSWSHAVNIAINNGTFMYHRGTLLSCLILYHLSRLRLTAPLEWLHHISYRAAEPQTVDWHTHRKVEGWLRSAFAPQAAQQAWDVKWLIESELQRPKGDRAHFNFLAFCSMHHAAVVLWTVAGSGEMRPSTIPKAEIETFLTNCPSLFSQLSSLGGNSFEVAAYRLAGHRFPTVAEVGN</sequence>
<dbReference type="CDD" id="cd00067">
    <property type="entry name" value="GAL4"/>
    <property type="match status" value="1"/>
</dbReference>
<dbReference type="InterPro" id="IPR036864">
    <property type="entry name" value="Zn2-C6_fun-type_DNA-bd_sf"/>
</dbReference>
<accession>A0A0F4GUL1</accession>
<dbReference type="SMART" id="SM00355">
    <property type="entry name" value="ZnF_C2H2"/>
    <property type="match status" value="2"/>
</dbReference>
<dbReference type="SUPFAM" id="SSF57667">
    <property type="entry name" value="beta-beta-alpha zinc fingers"/>
    <property type="match status" value="1"/>
</dbReference>
<dbReference type="InterPro" id="IPR007219">
    <property type="entry name" value="XnlR_reg_dom"/>
</dbReference>
<dbReference type="Proteomes" id="UP000033647">
    <property type="component" value="Unassembled WGS sequence"/>
</dbReference>
<keyword evidence="2" id="KW-0862">Zinc</keyword>
<keyword evidence="6" id="KW-0863">Zinc-finger</keyword>
<evidence type="ECO:0000256" key="3">
    <source>
        <dbReference type="ARBA" id="ARBA00023015"/>
    </source>
</evidence>
<evidence type="ECO:0000259" key="9">
    <source>
        <dbReference type="PROSITE" id="PS50157"/>
    </source>
</evidence>
<dbReference type="Gene3D" id="4.10.240.10">
    <property type="entry name" value="Zn(2)-C6 fungal-type DNA-binding domain"/>
    <property type="match status" value="1"/>
</dbReference>
<dbReference type="PROSITE" id="PS00028">
    <property type="entry name" value="ZINC_FINGER_C2H2_1"/>
    <property type="match status" value="2"/>
</dbReference>
<dbReference type="EMBL" id="LAFY01000305">
    <property type="protein sequence ID" value="KJY00753.1"/>
    <property type="molecule type" value="Genomic_DNA"/>
</dbReference>
<dbReference type="InterPro" id="IPR013087">
    <property type="entry name" value="Znf_C2H2_type"/>
</dbReference>
<dbReference type="PANTHER" id="PTHR47660">
    <property type="entry name" value="TRANSCRIPTION FACTOR WITH C2H2 AND ZN(2)-CYS(6) DNA BINDING DOMAIN (EUROFUNG)-RELATED-RELATED"/>
    <property type="match status" value="1"/>
</dbReference>
<evidence type="ECO:0000256" key="5">
    <source>
        <dbReference type="ARBA" id="ARBA00023242"/>
    </source>
</evidence>
<gene>
    <name evidence="10" type="ORF">TI39_contig313g00015</name>
</gene>
<proteinExistence type="predicted"/>
<feature type="compositionally biased region" description="Polar residues" evidence="7">
    <location>
        <begin position="203"/>
        <end position="216"/>
    </location>
</feature>
<organism evidence="10 11">
    <name type="scientific">Zymoseptoria brevis</name>
    <dbReference type="NCBI Taxonomy" id="1047168"/>
    <lineage>
        <taxon>Eukaryota</taxon>
        <taxon>Fungi</taxon>
        <taxon>Dikarya</taxon>
        <taxon>Ascomycota</taxon>
        <taxon>Pezizomycotina</taxon>
        <taxon>Dothideomycetes</taxon>
        <taxon>Dothideomycetidae</taxon>
        <taxon>Mycosphaerellales</taxon>
        <taxon>Mycosphaerellaceae</taxon>
        <taxon>Zymoseptoria</taxon>
    </lineage>
</organism>
<evidence type="ECO:0000313" key="11">
    <source>
        <dbReference type="Proteomes" id="UP000033647"/>
    </source>
</evidence>
<dbReference type="Pfam" id="PF04082">
    <property type="entry name" value="Fungal_trans"/>
    <property type="match status" value="1"/>
</dbReference>
<dbReference type="PANTHER" id="PTHR47660:SF7">
    <property type="entry name" value="TRANSCRIPTION FACTOR WITH C2H2 AND ZN(2)-CYS(6) DNA BINDING DOMAIN (EUROFUNG)"/>
    <property type="match status" value="1"/>
</dbReference>
<dbReference type="InterPro" id="IPR036236">
    <property type="entry name" value="Znf_C2H2_sf"/>
</dbReference>
<keyword evidence="4" id="KW-0804">Transcription</keyword>
<feature type="domain" description="C2H2-type" evidence="9">
    <location>
        <begin position="45"/>
        <end position="72"/>
    </location>
</feature>
<protein>
    <submittedName>
        <fullName evidence="10">Zinc finger domain-containing protein</fullName>
    </submittedName>
</protein>
<comment type="caution">
    <text evidence="10">The sequence shown here is derived from an EMBL/GenBank/DDBJ whole genome shotgun (WGS) entry which is preliminary data.</text>
</comment>
<evidence type="ECO:0000256" key="2">
    <source>
        <dbReference type="ARBA" id="ARBA00022833"/>
    </source>
</evidence>
<evidence type="ECO:0000259" key="8">
    <source>
        <dbReference type="PROSITE" id="PS50048"/>
    </source>
</evidence>
<dbReference type="GO" id="GO:0003677">
    <property type="term" value="F:DNA binding"/>
    <property type="evidence" value="ECO:0007669"/>
    <property type="project" value="InterPro"/>
</dbReference>
<dbReference type="Pfam" id="PF00172">
    <property type="entry name" value="Zn_clus"/>
    <property type="match status" value="1"/>
</dbReference>
<feature type="region of interest" description="Disordered" evidence="7">
    <location>
        <begin position="1"/>
        <end position="27"/>
    </location>
</feature>
<dbReference type="PROSITE" id="PS50157">
    <property type="entry name" value="ZINC_FINGER_C2H2_2"/>
    <property type="match status" value="2"/>
</dbReference>
<feature type="domain" description="C2H2-type" evidence="9">
    <location>
        <begin position="74"/>
        <end position="102"/>
    </location>
</feature>
<feature type="domain" description="Zn(2)-C6 fungal-type" evidence="8">
    <location>
        <begin position="111"/>
        <end position="140"/>
    </location>
</feature>
<dbReference type="GO" id="GO:0008270">
    <property type="term" value="F:zinc ion binding"/>
    <property type="evidence" value="ECO:0007669"/>
    <property type="project" value="UniProtKB-KW"/>
</dbReference>
<feature type="compositionally biased region" description="Polar residues" evidence="7">
    <location>
        <begin position="278"/>
        <end position="304"/>
    </location>
</feature>
<keyword evidence="5" id="KW-0539">Nucleus</keyword>
<dbReference type="PROSITE" id="PS00463">
    <property type="entry name" value="ZN2_CY6_FUNGAL_1"/>
    <property type="match status" value="1"/>
</dbReference>
<name>A0A0F4GUL1_9PEZI</name>
<evidence type="ECO:0000313" key="10">
    <source>
        <dbReference type="EMBL" id="KJY00753.1"/>
    </source>
</evidence>
<dbReference type="SMART" id="SM00066">
    <property type="entry name" value="GAL4"/>
    <property type="match status" value="1"/>
</dbReference>
<feature type="region of interest" description="Disordered" evidence="7">
    <location>
        <begin position="146"/>
        <end position="218"/>
    </location>
</feature>
<evidence type="ECO:0000256" key="7">
    <source>
        <dbReference type="SAM" id="MobiDB-lite"/>
    </source>
</evidence>
<dbReference type="CDD" id="cd12148">
    <property type="entry name" value="fungal_TF_MHR"/>
    <property type="match status" value="1"/>
</dbReference>
<evidence type="ECO:0000256" key="6">
    <source>
        <dbReference type="PROSITE-ProRule" id="PRU00042"/>
    </source>
</evidence>
<dbReference type="GO" id="GO:0000981">
    <property type="term" value="F:DNA-binding transcription factor activity, RNA polymerase II-specific"/>
    <property type="evidence" value="ECO:0007669"/>
    <property type="project" value="InterPro"/>
</dbReference>
<evidence type="ECO:0000256" key="4">
    <source>
        <dbReference type="ARBA" id="ARBA00023163"/>
    </source>
</evidence>
<dbReference type="GO" id="GO:0006351">
    <property type="term" value="P:DNA-templated transcription"/>
    <property type="evidence" value="ECO:0007669"/>
    <property type="project" value="InterPro"/>
</dbReference>
<feature type="compositionally biased region" description="Basic residues" evidence="7">
    <location>
        <begin position="267"/>
        <end position="277"/>
    </location>
</feature>
<dbReference type="PROSITE" id="PS50048">
    <property type="entry name" value="ZN2_CY6_FUNGAL_2"/>
    <property type="match status" value="1"/>
</dbReference>
<feature type="region of interest" description="Disordered" evidence="7">
    <location>
        <begin position="265"/>
        <end position="304"/>
    </location>
</feature>
<keyword evidence="11" id="KW-1185">Reference proteome</keyword>
<evidence type="ECO:0000256" key="1">
    <source>
        <dbReference type="ARBA" id="ARBA00022723"/>
    </source>
</evidence>
<dbReference type="OrthoDB" id="10018191at2759"/>
<dbReference type="STRING" id="1047168.A0A0F4GUL1"/>
<keyword evidence="3" id="KW-0805">Transcription regulation</keyword>
<dbReference type="AlphaFoldDB" id="A0A0F4GUL1"/>
<reference evidence="10 11" key="1">
    <citation type="submission" date="2015-03" db="EMBL/GenBank/DDBJ databases">
        <title>RNA-seq based gene annotation and comparative genomics of four Zymoseptoria species reveal species-specific pathogenicity related genes and transposable element activity.</title>
        <authorList>
            <person name="Grandaubert J."/>
            <person name="Bhattacharyya A."/>
            <person name="Stukenbrock E.H."/>
        </authorList>
    </citation>
    <scope>NUCLEOTIDE SEQUENCE [LARGE SCALE GENOMIC DNA]</scope>
    <source>
        <strain evidence="10 11">Zb18110</strain>
    </source>
</reference>
<keyword evidence="1" id="KW-0479">Metal-binding</keyword>
<dbReference type="InterPro" id="IPR001138">
    <property type="entry name" value="Zn2Cys6_DnaBD"/>
</dbReference>
<dbReference type="SUPFAM" id="SSF57701">
    <property type="entry name" value="Zn2/Cys6 DNA-binding domain"/>
    <property type="match status" value="1"/>
</dbReference>